<dbReference type="EMBL" id="JBHTIW010000022">
    <property type="protein sequence ID" value="MFD0922557.1"/>
    <property type="molecule type" value="Genomic_DNA"/>
</dbReference>
<evidence type="ECO:0000256" key="1">
    <source>
        <dbReference type="SAM" id="SignalP"/>
    </source>
</evidence>
<reference evidence="4" key="1">
    <citation type="journal article" date="2019" name="Int. J. Syst. Evol. Microbiol.">
        <title>The Global Catalogue of Microorganisms (GCM) 10K type strain sequencing project: providing services to taxonomists for standard genome sequencing and annotation.</title>
        <authorList>
            <consortium name="The Broad Institute Genomics Platform"/>
            <consortium name="The Broad Institute Genome Sequencing Center for Infectious Disease"/>
            <person name="Wu L."/>
            <person name="Ma J."/>
        </authorList>
    </citation>
    <scope>NUCLEOTIDE SEQUENCE [LARGE SCALE GENOMIC DNA]</scope>
    <source>
        <strain evidence="4">CCUG 56401</strain>
    </source>
</reference>
<dbReference type="GO" id="GO:0016787">
    <property type="term" value="F:hydrolase activity"/>
    <property type="evidence" value="ECO:0007669"/>
    <property type="project" value="UniProtKB-KW"/>
</dbReference>
<evidence type="ECO:0000313" key="4">
    <source>
        <dbReference type="Proteomes" id="UP001597018"/>
    </source>
</evidence>
<evidence type="ECO:0000259" key="2">
    <source>
        <dbReference type="Pfam" id="PF13472"/>
    </source>
</evidence>
<keyword evidence="3" id="KW-0378">Hydrolase</keyword>
<dbReference type="Pfam" id="PF13472">
    <property type="entry name" value="Lipase_GDSL_2"/>
    <property type="match status" value="1"/>
</dbReference>
<feature type="domain" description="SGNH hydrolase-type esterase" evidence="2">
    <location>
        <begin position="36"/>
        <end position="253"/>
    </location>
</feature>
<sequence>MRHLPQAAAVAASALAVSCTAAAVPALAAPATEYVALGDSYASGVGTRDYFPDSGDCKRGPKAYPQLWADEHGAAKFSFDACSGAVTDDVNSGQLGSLSDSTTLVTISVGGNDVGFSKTMESCLLGSDDACDKAVAAGEDKARGELPAKLDTTYANIRKAAPNAKVVVLGYPRINDLGDCGIPGYSATKRKRINEGADALDEVISGRAEAAGFTFADPRQVFDGHGVCSDQEWINGPSNPLTESFHPNVDGHAKGYLAVLDQATGHSSATIRR</sequence>
<dbReference type="RefSeq" id="WP_263252315.1">
    <property type="nucleotide sequence ID" value="NZ_BAABLT010000054.1"/>
</dbReference>
<dbReference type="PANTHER" id="PTHR37981:SF1">
    <property type="entry name" value="SGNH HYDROLASE-TYPE ESTERASE DOMAIN-CONTAINING PROTEIN"/>
    <property type="match status" value="1"/>
</dbReference>
<dbReference type="Proteomes" id="UP001597018">
    <property type="component" value="Unassembled WGS sequence"/>
</dbReference>
<dbReference type="InterPro" id="IPR036514">
    <property type="entry name" value="SGNH_hydro_sf"/>
</dbReference>
<dbReference type="CDD" id="cd01823">
    <property type="entry name" value="SEST_like"/>
    <property type="match status" value="1"/>
</dbReference>
<comment type="caution">
    <text evidence="3">The sequence shown here is derived from an EMBL/GenBank/DDBJ whole genome shotgun (WGS) entry which is preliminary data.</text>
</comment>
<keyword evidence="1" id="KW-0732">Signal</keyword>
<dbReference type="EC" id="3.1.-.-" evidence="3"/>
<dbReference type="PANTHER" id="PTHR37981">
    <property type="entry name" value="LIPASE 2"/>
    <property type="match status" value="1"/>
</dbReference>
<dbReference type="InterPro" id="IPR013830">
    <property type="entry name" value="SGNH_hydro"/>
</dbReference>
<dbReference type="Gene3D" id="3.40.50.1110">
    <property type="entry name" value="SGNH hydrolase"/>
    <property type="match status" value="1"/>
</dbReference>
<keyword evidence="4" id="KW-1185">Reference proteome</keyword>
<gene>
    <name evidence="3" type="ORF">ACFQ16_22660</name>
</gene>
<dbReference type="PROSITE" id="PS51257">
    <property type="entry name" value="PROKAR_LIPOPROTEIN"/>
    <property type="match status" value="1"/>
</dbReference>
<evidence type="ECO:0000313" key="3">
    <source>
        <dbReference type="EMBL" id="MFD0922557.1"/>
    </source>
</evidence>
<protein>
    <submittedName>
        <fullName evidence="3">SGNH/GDSL hydrolase family protein</fullName>
        <ecNumber evidence="3">3.1.-.-</ecNumber>
    </submittedName>
</protein>
<organism evidence="3 4">
    <name type="scientific">Saccharopolyspora rosea</name>
    <dbReference type="NCBI Taxonomy" id="524884"/>
    <lineage>
        <taxon>Bacteria</taxon>
        <taxon>Bacillati</taxon>
        <taxon>Actinomycetota</taxon>
        <taxon>Actinomycetes</taxon>
        <taxon>Pseudonocardiales</taxon>
        <taxon>Pseudonocardiaceae</taxon>
        <taxon>Saccharopolyspora</taxon>
    </lineage>
</organism>
<accession>A0ABW3G1K8</accession>
<feature type="signal peptide" evidence="1">
    <location>
        <begin position="1"/>
        <end position="28"/>
    </location>
</feature>
<dbReference type="SUPFAM" id="SSF52266">
    <property type="entry name" value="SGNH hydrolase"/>
    <property type="match status" value="1"/>
</dbReference>
<proteinExistence type="predicted"/>
<name>A0ABW3G1K8_9PSEU</name>
<dbReference type="InterPro" id="IPR037460">
    <property type="entry name" value="SEST-like"/>
</dbReference>
<feature type="chain" id="PRO_5046047000" evidence="1">
    <location>
        <begin position="29"/>
        <end position="273"/>
    </location>
</feature>